<dbReference type="Proteomes" id="UP000277577">
    <property type="component" value="Chromosome"/>
</dbReference>
<name>A0ABY6T3T5_9GAMM</name>
<evidence type="ECO:0000313" key="3">
    <source>
        <dbReference type="Proteomes" id="UP000277577"/>
    </source>
</evidence>
<dbReference type="RefSeq" id="WP_126325106.1">
    <property type="nucleotide sequence ID" value="NZ_CAAAIT010000005.1"/>
</dbReference>
<proteinExistence type="predicted"/>
<protein>
    <submittedName>
        <fullName evidence="2">Chitinase</fullName>
    </submittedName>
</protein>
<gene>
    <name evidence="2" type="ORF">NCTC11976_01023</name>
</gene>
<feature type="chain" id="PRO_5046211473" evidence="1">
    <location>
        <begin position="24"/>
        <end position="823"/>
    </location>
</feature>
<reference evidence="2 3" key="1">
    <citation type="submission" date="2018-12" db="EMBL/GenBank/DDBJ databases">
        <authorList>
            <consortium name="Pathogen Informatics"/>
        </authorList>
    </citation>
    <scope>NUCLEOTIDE SEQUENCE [LARGE SCALE GENOMIC DNA]</scope>
    <source>
        <strain evidence="2 3">NCTC11976</strain>
    </source>
</reference>
<keyword evidence="3" id="KW-1185">Reference proteome</keyword>
<feature type="signal peptide" evidence="1">
    <location>
        <begin position="1"/>
        <end position="23"/>
    </location>
</feature>
<keyword evidence="1" id="KW-0732">Signal</keyword>
<dbReference type="EMBL" id="LR134173">
    <property type="protein sequence ID" value="VEB34799.1"/>
    <property type="molecule type" value="Genomic_DNA"/>
</dbReference>
<accession>A0ABY6T3T5</accession>
<evidence type="ECO:0000256" key="1">
    <source>
        <dbReference type="SAM" id="SignalP"/>
    </source>
</evidence>
<evidence type="ECO:0000313" key="2">
    <source>
        <dbReference type="EMBL" id="VEB34799.1"/>
    </source>
</evidence>
<organism evidence="2 3">
    <name type="scientific">Legionella cherrii</name>
    <dbReference type="NCBI Taxonomy" id="28084"/>
    <lineage>
        <taxon>Bacteria</taxon>
        <taxon>Pseudomonadati</taxon>
        <taxon>Pseudomonadota</taxon>
        <taxon>Gammaproteobacteria</taxon>
        <taxon>Legionellales</taxon>
        <taxon>Legionellaceae</taxon>
        <taxon>Legionella</taxon>
    </lineage>
</organism>
<sequence length="823" mass="88125">MNKLMSMVLAVFVVTAQLNSASASDSFAAQPTSCINSSFSATGNSNWQNISLKLTNNCGQSVDFQNTKITFVDASSLDTSFWGDFSSLSYPDNVLQITSQMQTDGTFLATLNLHFPTTTGSNSILPKGGSIVLYYGAPTADYVANSVQVYLGAPPNTGSIAVSVPALPSELRGYTNNPNVTATKIDSGASVNANAPWNAVTPIAPLENGSSYTLSTPNIIFNGTNCAPSFVPASVVAAETPPTVNLTYVCSPVAQEAATINVSGAPGSLTQVSVTLTPNDGSAALTQIVNLTNGSGSASVSLTAGTIYTLSTSAIPGYSVHFSPQPLQAAAGVIETITFSPSSSKVPGWPNYLAMGAVTDDSPATQTSLQSRPIDAIFKYGGLGGNGDPGQIVYPIFDLETAQQAQALSASYQQQQLPNKVIPTMVIYTAQMSGGTSFTDFEYTNMVMHYINLIMEAQKLQSFQSAQFNYPGAIILNPDLFGMLQQENLLNDANTAISQVQLQKALQTAVCFATSTIDTNYGTGLNYEALFQAIRSKTTDNWSAMSTWDTYKMQYFNHCTANPTVPASITIPGFTNDFPGWVQSTNWIIRQFAPNVTFGWQVNLWGVGSSNWVHQNYDAATLKANVSDPTVALIDATTAYQGNYKPDFIVFDKYEMDAIPGAVGSGYLFNARDWFNVLNYINNVSVSLGNIPVMLWQIPGGHLQQNNDVDLRTSHASTEPDFFFGDSYNPLSNLKSYILGTSLSSSIYGTSNIMDYLMMDAHGGNTYVWQTNNLQHAASSNVFAILWGGGNTTSVGSFPSDDGGWLANKINNYYKNPVSLPLR</sequence>